<reference evidence="11 12" key="1">
    <citation type="submission" date="2022-02" db="EMBL/GenBank/DDBJ databases">
        <title>Halomonas fukangensis sp. nov., a halophilic bacterium isolated from a bulk soil of Kalidium foliatum at Fukang.</title>
        <authorList>
            <person name="Huang Y."/>
        </authorList>
    </citation>
    <scope>NUCLEOTIDE SEQUENCE [LARGE SCALE GENOMIC DNA]</scope>
    <source>
        <strain evidence="11 12">EGI 63088</strain>
    </source>
</reference>
<keyword evidence="7 11" id="KW-0067">ATP-binding</keyword>
<evidence type="ECO:0000256" key="7">
    <source>
        <dbReference type="ARBA" id="ARBA00022840"/>
    </source>
</evidence>
<evidence type="ECO:0000256" key="6">
    <source>
        <dbReference type="ARBA" id="ARBA00022741"/>
    </source>
</evidence>
<dbReference type="CDD" id="cd03257">
    <property type="entry name" value="ABC_NikE_OppD_transporters"/>
    <property type="match status" value="1"/>
</dbReference>
<name>A0ABS9RP93_9GAMM</name>
<evidence type="ECO:0000256" key="8">
    <source>
        <dbReference type="ARBA" id="ARBA00022967"/>
    </source>
</evidence>
<dbReference type="GO" id="GO:0005524">
    <property type="term" value="F:ATP binding"/>
    <property type="evidence" value="ECO:0007669"/>
    <property type="project" value="UniProtKB-KW"/>
</dbReference>
<dbReference type="Proteomes" id="UP001202117">
    <property type="component" value="Unassembled WGS sequence"/>
</dbReference>
<keyword evidence="12" id="KW-1185">Reference proteome</keyword>
<evidence type="ECO:0000256" key="3">
    <source>
        <dbReference type="ARBA" id="ARBA00022448"/>
    </source>
</evidence>
<dbReference type="PANTHER" id="PTHR43297:SF14">
    <property type="entry name" value="ATPASE AAA-TYPE CORE DOMAIN-CONTAINING PROTEIN"/>
    <property type="match status" value="1"/>
</dbReference>
<dbReference type="SUPFAM" id="SSF52540">
    <property type="entry name" value="P-loop containing nucleoside triphosphate hydrolases"/>
    <property type="match status" value="1"/>
</dbReference>
<dbReference type="InterPro" id="IPR003593">
    <property type="entry name" value="AAA+_ATPase"/>
</dbReference>
<dbReference type="RefSeq" id="WP_240566725.1">
    <property type="nucleotide sequence ID" value="NZ_JAKVPY010000001.1"/>
</dbReference>
<evidence type="ECO:0000256" key="9">
    <source>
        <dbReference type="ARBA" id="ARBA00023136"/>
    </source>
</evidence>
<evidence type="ECO:0000256" key="5">
    <source>
        <dbReference type="ARBA" id="ARBA00022519"/>
    </source>
</evidence>
<dbReference type="PANTHER" id="PTHR43297">
    <property type="entry name" value="OLIGOPEPTIDE TRANSPORT ATP-BINDING PROTEIN APPD"/>
    <property type="match status" value="1"/>
</dbReference>
<proteinExistence type="inferred from homology"/>
<organism evidence="11 12">
    <name type="scientific">Halomonas flagellata</name>
    <dbReference type="NCBI Taxonomy" id="2920385"/>
    <lineage>
        <taxon>Bacteria</taxon>
        <taxon>Pseudomonadati</taxon>
        <taxon>Pseudomonadota</taxon>
        <taxon>Gammaproteobacteria</taxon>
        <taxon>Oceanospirillales</taxon>
        <taxon>Halomonadaceae</taxon>
        <taxon>Halomonas</taxon>
    </lineage>
</organism>
<dbReference type="InterPro" id="IPR027417">
    <property type="entry name" value="P-loop_NTPase"/>
</dbReference>
<dbReference type="PROSITE" id="PS50893">
    <property type="entry name" value="ABC_TRANSPORTER_2"/>
    <property type="match status" value="1"/>
</dbReference>
<feature type="domain" description="ABC transporter" evidence="10">
    <location>
        <begin position="7"/>
        <end position="256"/>
    </location>
</feature>
<keyword evidence="6" id="KW-0547">Nucleotide-binding</keyword>
<gene>
    <name evidence="11" type="ORF">MKP05_01540</name>
</gene>
<keyword evidence="5" id="KW-0997">Cell inner membrane</keyword>
<protein>
    <submittedName>
        <fullName evidence="11">ABC transporter ATP-binding protein</fullName>
    </submittedName>
</protein>
<keyword evidence="3" id="KW-0813">Transport</keyword>
<evidence type="ECO:0000256" key="4">
    <source>
        <dbReference type="ARBA" id="ARBA00022475"/>
    </source>
</evidence>
<dbReference type="SMART" id="SM00382">
    <property type="entry name" value="AAA"/>
    <property type="match status" value="1"/>
</dbReference>
<keyword evidence="4" id="KW-1003">Cell membrane</keyword>
<evidence type="ECO:0000259" key="10">
    <source>
        <dbReference type="PROSITE" id="PS50893"/>
    </source>
</evidence>
<dbReference type="NCBIfam" id="TIGR01727">
    <property type="entry name" value="oligo_HPY"/>
    <property type="match status" value="1"/>
</dbReference>
<dbReference type="InterPro" id="IPR003439">
    <property type="entry name" value="ABC_transporter-like_ATP-bd"/>
</dbReference>
<dbReference type="PROSITE" id="PS00211">
    <property type="entry name" value="ABC_TRANSPORTER_1"/>
    <property type="match status" value="1"/>
</dbReference>
<keyword evidence="8" id="KW-1278">Translocase</keyword>
<sequence length="327" mass="36421">MSVRPLLEVEDLHLHYQTRRGVVRAVDGVGFEVRRHEALVVLGESGCGKSSLAKALMRVLPRNVHRTAGRVSLGETEVTALSDERFRREVQWSRLALVMQASMNALNPVVRVGEQVAEPLRVLRGWSRRRALERAAEVFALVGVSTDFLARYPFELSGGMRQRAVLAMALVAEPELVILDEPTSALDVLTQASIMNALKTIKRELGTSFILITHDVATSSELADRVALMYAGQFVEVADAAAFFAEPAHPYSRMLMASVPRLRQRQRPESIPGQPPSLFDPPSGCRFAERCPHRFARCADDPEAIRLGERHRVRCWLHDESTRRGGA</sequence>
<dbReference type="InterPro" id="IPR017871">
    <property type="entry name" value="ABC_transporter-like_CS"/>
</dbReference>
<evidence type="ECO:0000256" key="1">
    <source>
        <dbReference type="ARBA" id="ARBA00004417"/>
    </source>
</evidence>
<dbReference type="Pfam" id="PF00005">
    <property type="entry name" value="ABC_tran"/>
    <property type="match status" value="1"/>
</dbReference>
<comment type="subcellular location">
    <subcellularLocation>
        <location evidence="1">Cell inner membrane</location>
        <topology evidence="1">Peripheral membrane protein</topology>
    </subcellularLocation>
</comment>
<dbReference type="InterPro" id="IPR050388">
    <property type="entry name" value="ABC_Ni/Peptide_Import"/>
</dbReference>
<comment type="similarity">
    <text evidence="2">Belongs to the ABC transporter superfamily.</text>
</comment>
<comment type="caution">
    <text evidence="11">The sequence shown here is derived from an EMBL/GenBank/DDBJ whole genome shotgun (WGS) entry which is preliminary data.</text>
</comment>
<dbReference type="Pfam" id="PF08352">
    <property type="entry name" value="oligo_HPY"/>
    <property type="match status" value="1"/>
</dbReference>
<dbReference type="EMBL" id="JAKVPY010000001">
    <property type="protein sequence ID" value="MCH4561809.1"/>
    <property type="molecule type" value="Genomic_DNA"/>
</dbReference>
<keyword evidence="9" id="KW-0472">Membrane</keyword>
<accession>A0ABS9RP93</accession>
<evidence type="ECO:0000256" key="2">
    <source>
        <dbReference type="ARBA" id="ARBA00005417"/>
    </source>
</evidence>
<dbReference type="Gene3D" id="3.40.50.300">
    <property type="entry name" value="P-loop containing nucleotide triphosphate hydrolases"/>
    <property type="match status" value="1"/>
</dbReference>
<evidence type="ECO:0000313" key="12">
    <source>
        <dbReference type="Proteomes" id="UP001202117"/>
    </source>
</evidence>
<dbReference type="InterPro" id="IPR013563">
    <property type="entry name" value="Oligopep_ABC_C"/>
</dbReference>
<evidence type="ECO:0000313" key="11">
    <source>
        <dbReference type="EMBL" id="MCH4561809.1"/>
    </source>
</evidence>